<dbReference type="InterPro" id="IPR003819">
    <property type="entry name" value="TauD/TfdA-like"/>
</dbReference>
<evidence type="ECO:0000256" key="2">
    <source>
        <dbReference type="ARBA" id="ARBA00005896"/>
    </source>
</evidence>
<dbReference type="GO" id="GO:0051213">
    <property type="term" value="F:dioxygenase activity"/>
    <property type="evidence" value="ECO:0007669"/>
    <property type="project" value="UniProtKB-KW"/>
</dbReference>
<dbReference type="SUPFAM" id="SSF51197">
    <property type="entry name" value="Clavaminate synthase-like"/>
    <property type="match status" value="1"/>
</dbReference>
<comment type="similarity">
    <text evidence="2">Belongs to the TfdA dioxygenase family.</text>
</comment>
<evidence type="ECO:0000259" key="8">
    <source>
        <dbReference type="Pfam" id="PF02668"/>
    </source>
</evidence>
<feature type="domain" description="TauD/TfdA-like" evidence="8">
    <location>
        <begin position="38"/>
        <end position="356"/>
    </location>
</feature>
<keyword evidence="4" id="KW-0223">Dioxygenase</keyword>
<feature type="region of interest" description="Disordered" evidence="7">
    <location>
        <begin position="1"/>
        <end position="48"/>
    </location>
</feature>
<dbReference type="Pfam" id="PF02668">
    <property type="entry name" value="TauD"/>
    <property type="match status" value="1"/>
</dbReference>
<dbReference type="GO" id="GO:0046872">
    <property type="term" value="F:metal ion binding"/>
    <property type="evidence" value="ECO:0007669"/>
    <property type="project" value="UniProtKB-KW"/>
</dbReference>
<organism evidence="9">
    <name type="scientific">Odontella aurita</name>
    <dbReference type="NCBI Taxonomy" id="265563"/>
    <lineage>
        <taxon>Eukaryota</taxon>
        <taxon>Sar</taxon>
        <taxon>Stramenopiles</taxon>
        <taxon>Ochrophyta</taxon>
        <taxon>Bacillariophyta</taxon>
        <taxon>Mediophyceae</taxon>
        <taxon>Biddulphiophycidae</taxon>
        <taxon>Eupodiscales</taxon>
        <taxon>Odontellaceae</taxon>
        <taxon>Odontella</taxon>
    </lineage>
</organism>
<dbReference type="AlphaFoldDB" id="A0A7S4HHU0"/>
<comment type="cofactor">
    <cofactor evidence="1">
        <name>Fe(2+)</name>
        <dbReference type="ChEBI" id="CHEBI:29033"/>
    </cofactor>
</comment>
<sequence length="381" mass="40768">MLRSISRGLSTAASSAAPPRASTTSAAASSSSPSLRPLPDGPTHFGREVLDADLSDPSISMPSSSSPAESLVSALYEHGLLLFRGQGHLTPDDEMRLARLFTHHPDDIGGGGQSYTGGAGTQHRLPSYPSVALVGSYSVKDYYGLTASSPGVYGDWHPDQRAWHCDGLADTDPPPDLTTMRCLKTPRGGEGRGETLFASSVRAAELLPPALDPNPENVRMNYRLFDEYEIARDGTHLVSAEGAKGSTDAADEVNLGGGTSVPLVIREPVSGKRSLVGTYHVASLNLLDDPPDAPPLLDFDEANEYAAKAWGPGLSDEWIYRHCWSVGDVAVWSNRLVIHTATSTASYAGEERLHTRIRMRSEEEYAPRPWRGSSESEGSGV</sequence>
<protein>
    <recommendedName>
        <fullName evidence="8">TauD/TfdA-like domain-containing protein</fullName>
    </recommendedName>
</protein>
<dbReference type="InterPro" id="IPR042098">
    <property type="entry name" value="TauD-like_sf"/>
</dbReference>
<dbReference type="EMBL" id="HBKQ01000068">
    <property type="protein sequence ID" value="CAE2199332.1"/>
    <property type="molecule type" value="Transcribed_RNA"/>
</dbReference>
<keyword evidence="6" id="KW-0408">Iron</keyword>
<dbReference type="Gene3D" id="3.60.130.10">
    <property type="entry name" value="Clavaminate synthase-like"/>
    <property type="match status" value="1"/>
</dbReference>
<evidence type="ECO:0000256" key="1">
    <source>
        <dbReference type="ARBA" id="ARBA00001954"/>
    </source>
</evidence>
<evidence type="ECO:0000256" key="6">
    <source>
        <dbReference type="ARBA" id="ARBA00023004"/>
    </source>
</evidence>
<evidence type="ECO:0000313" key="9">
    <source>
        <dbReference type="EMBL" id="CAE2199332.1"/>
    </source>
</evidence>
<keyword evidence="5" id="KW-0560">Oxidoreductase</keyword>
<proteinExistence type="inferred from homology"/>
<feature type="compositionally biased region" description="Low complexity" evidence="7">
    <location>
        <begin position="9"/>
        <end position="38"/>
    </location>
</feature>
<dbReference type="InterPro" id="IPR051178">
    <property type="entry name" value="TfdA_dioxygenase"/>
</dbReference>
<gene>
    <name evidence="9" type="ORF">OAUR00152_LOCUS44</name>
</gene>
<evidence type="ECO:0000256" key="5">
    <source>
        <dbReference type="ARBA" id="ARBA00023002"/>
    </source>
</evidence>
<evidence type="ECO:0000256" key="7">
    <source>
        <dbReference type="SAM" id="MobiDB-lite"/>
    </source>
</evidence>
<evidence type="ECO:0000256" key="4">
    <source>
        <dbReference type="ARBA" id="ARBA00022964"/>
    </source>
</evidence>
<name>A0A7S4HHU0_9STRA</name>
<accession>A0A7S4HHU0</accession>
<keyword evidence="3" id="KW-0479">Metal-binding</keyword>
<evidence type="ECO:0000256" key="3">
    <source>
        <dbReference type="ARBA" id="ARBA00022723"/>
    </source>
</evidence>
<dbReference type="PANTHER" id="PTHR43779:SF2">
    <property type="entry name" value="ALPHA-KETOGLUTARATE-DEPENDENT XANTHINE DIOXYGENASE XAN1"/>
    <property type="match status" value="1"/>
</dbReference>
<dbReference type="PANTHER" id="PTHR43779">
    <property type="entry name" value="DIOXYGENASE RV0097-RELATED"/>
    <property type="match status" value="1"/>
</dbReference>
<reference evidence="9" key="1">
    <citation type="submission" date="2021-01" db="EMBL/GenBank/DDBJ databases">
        <authorList>
            <person name="Corre E."/>
            <person name="Pelletier E."/>
            <person name="Niang G."/>
            <person name="Scheremetjew M."/>
            <person name="Finn R."/>
            <person name="Kale V."/>
            <person name="Holt S."/>
            <person name="Cochrane G."/>
            <person name="Meng A."/>
            <person name="Brown T."/>
            <person name="Cohen L."/>
        </authorList>
    </citation>
    <scope>NUCLEOTIDE SEQUENCE</scope>
    <source>
        <strain evidence="9">Isolate 1302-5</strain>
    </source>
</reference>